<keyword evidence="4" id="KW-0677">Repeat</keyword>
<dbReference type="Pfam" id="PF02080">
    <property type="entry name" value="TrkA_C"/>
    <property type="match status" value="2"/>
</dbReference>
<feature type="transmembrane region" description="Helical" evidence="7">
    <location>
        <begin position="6"/>
        <end position="21"/>
    </location>
</feature>
<evidence type="ECO:0000256" key="6">
    <source>
        <dbReference type="ARBA" id="ARBA00023136"/>
    </source>
</evidence>
<keyword evidence="2" id="KW-0813">Transport</keyword>
<dbReference type="GO" id="GO:0008324">
    <property type="term" value="F:monoatomic cation transmembrane transporter activity"/>
    <property type="evidence" value="ECO:0007669"/>
    <property type="project" value="InterPro"/>
</dbReference>
<evidence type="ECO:0000256" key="2">
    <source>
        <dbReference type="ARBA" id="ARBA00022448"/>
    </source>
</evidence>
<feature type="transmembrane region" description="Helical" evidence="7">
    <location>
        <begin position="52"/>
        <end position="71"/>
    </location>
</feature>
<feature type="transmembrane region" description="Helical" evidence="7">
    <location>
        <begin position="587"/>
        <end position="607"/>
    </location>
</feature>
<evidence type="ECO:0000313" key="10">
    <source>
        <dbReference type="Proteomes" id="UP000232638"/>
    </source>
</evidence>
<keyword evidence="10" id="KW-1185">Reference proteome</keyword>
<dbReference type="InterPro" id="IPR051679">
    <property type="entry name" value="DASS-Related_Transporters"/>
</dbReference>
<dbReference type="Gene3D" id="3.30.70.1450">
    <property type="entry name" value="Regulator of K+ conductance, C-terminal domain"/>
    <property type="match status" value="2"/>
</dbReference>
<dbReference type="PROSITE" id="PS51202">
    <property type="entry name" value="RCK_C"/>
    <property type="match status" value="2"/>
</dbReference>
<dbReference type="PANTHER" id="PTHR43652:SF1">
    <property type="entry name" value="RESPONSE REGULATOR"/>
    <property type="match status" value="1"/>
</dbReference>
<gene>
    <name evidence="9" type="ORF">THSYN_18055</name>
</gene>
<dbReference type="Pfam" id="PF03600">
    <property type="entry name" value="CitMHS"/>
    <property type="match status" value="1"/>
</dbReference>
<dbReference type="AlphaFoldDB" id="A0A2K8UB65"/>
<evidence type="ECO:0000256" key="5">
    <source>
        <dbReference type="ARBA" id="ARBA00022989"/>
    </source>
</evidence>
<sequence>MNPDLLRVLLLLGAAILMFALNRPRVDAVALIMIVALPFTGVITMNEAIAGFSNPNIVLIGAMFVVGEALARTGVARRVGDRLIVWGGTRAWLLLTLLMVAVGVLGSVMSSTGVVAIFIPVVLRIASRTGIAPSQLMMPMAYAALISGTMTLVATSSNLVINYELTRAGGAGFNFFSFTPFGLPILLLGVLYMLGARRWLTASADAGVQVTRRPSLRHWVERYQLAEREYRVRVKPQSPLLGKALGVQDLRSKIGARIILIERGRGRARRLLSRTPETRLQAGDVLLLDVDTEVTDVPDLCERYAVELLPRTGFYFADQSQEVGLVEVMLPDGAAFVGKTVAEAELLAQSELSLVGVRRGRQAIAPHGVRETQLKVGDTLLLAGPWKVIRGLRSNGQDLVVLNLPKEFDEVLPAARKAPYALFTLGVVIILMATGLVPNVQAALIGGLLMGLFRCIDLDQAYRAIQWKGLIMIVGMLPFALALDRTGGVDLAAQALVGLAGGAGPYAILALLFGLTVVLGLFIVNTANAVLLIPIGLAMADALNASPYPFAMIIALAASCAFMTPISPVNTLVATAGNYSFADFIRIGLPLTLIVMVVSVLLVPWLLPLY</sequence>
<organism evidence="9 10">
    <name type="scientific">Candidatus Thiodictyon syntrophicum</name>
    <dbReference type="NCBI Taxonomy" id="1166950"/>
    <lineage>
        <taxon>Bacteria</taxon>
        <taxon>Pseudomonadati</taxon>
        <taxon>Pseudomonadota</taxon>
        <taxon>Gammaproteobacteria</taxon>
        <taxon>Chromatiales</taxon>
        <taxon>Chromatiaceae</taxon>
        <taxon>Thiodictyon</taxon>
    </lineage>
</organism>
<evidence type="ECO:0000313" key="9">
    <source>
        <dbReference type="EMBL" id="AUB82659.1"/>
    </source>
</evidence>
<keyword evidence="5 7" id="KW-1133">Transmembrane helix</keyword>
<dbReference type="SUPFAM" id="SSF116726">
    <property type="entry name" value="TrkA C-terminal domain-like"/>
    <property type="match status" value="2"/>
</dbReference>
<dbReference type="InterPro" id="IPR006037">
    <property type="entry name" value="RCK_C"/>
</dbReference>
<evidence type="ECO:0000256" key="1">
    <source>
        <dbReference type="ARBA" id="ARBA00004141"/>
    </source>
</evidence>
<evidence type="ECO:0000256" key="3">
    <source>
        <dbReference type="ARBA" id="ARBA00022692"/>
    </source>
</evidence>
<feature type="transmembrane region" description="Helical" evidence="7">
    <location>
        <begin position="519"/>
        <end position="540"/>
    </location>
</feature>
<dbReference type="OrthoDB" id="9809303at2"/>
<feature type="transmembrane region" description="Helical" evidence="7">
    <location>
        <begin position="495"/>
        <end position="513"/>
    </location>
</feature>
<evidence type="ECO:0000256" key="4">
    <source>
        <dbReference type="ARBA" id="ARBA00022737"/>
    </source>
</evidence>
<feature type="domain" description="RCK C-terminal" evidence="8">
    <location>
        <begin position="217"/>
        <end position="306"/>
    </location>
</feature>
<feature type="transmembrane region" description="Helical" evidence="7">
    <location>
        <begin position="547"/>
        <end position="567"/>
    </location>
</feature>
<proteinExistence type="predicted"/>
<dbReference type="GO" id="GO:0006813">
    <property type="term" value="P:potassium ion transport"/>
    <property type="evidence" value="ECO:0007669"/>
    <property type="project" value="InterPro"/>
</dbReference>
<keyword evidence="3 7" id="KW-0812">Transmembrane</keyword>
<feature type="transmembrane region" description="Helical" evidence="7">
    <location>
        <begin position="108"/>
        <end position="127"/>
    </location>
</feature>
<protein>
    <submittedName>
        <fullName evidence="9">SLC13 family permease</fullName>
    </submittedName>
</protein>
<keyword evidence="6 7" id="KW-0472">Membrane</keyword>
<dbReference type="EMBL" id="CP020370">
    <property type="protein sequence ID" value="AUB82659.1"/>
    <property type="molecule type" value="Genomic_DNA"/>
</dbReference>
<dbReference type="KEGG" id="tsy:THSYN_18055"/>
<feature type="transmembrane region" description="Helical" evidence="7">
    <location>
        <begin position="28"/>
        <end position="46"/>
    </location>
</feature>
<accession>A0A2K8UB65</accession>
<evidence type="ECO:0000259" key="8">
    <source>
        <dbReference type="PROSITE" id="PS51202"/>
    </source>
</evidence>
<dbReference type="PANTHER" id="PTHR43652">
    <property type="entry name" value="BASIC AMINO ACID ANTIPORTER YFCC-RELATED"/>
    <property type="match status" value="1"/>
</dbReference>
<comment type="subcellular location">
    <subcellularLocation>
        <location evidence="1">Membrane</location>
        <topology evidence="1">Multi-pass membrane protein</topology>
    </subcellularLocation>
</comment>
<feature type="transmembrane region" description="Helical" evidence="7">
    <location>
        <begin position="173"/>
        <end position="194"/>
    </location>
</feature>
<dbReference type="GO" id="GO:0005886">
    <property type="term" value="C:plasma membrane"/>
    <property type="evidence" value="ECO:0007669"/>
    <property type="project" value="TreeGrafter"/>
</dbReference>
<feature type="transmembrane region" description="Helical" evidence="7">
    <location>
        <begin position="465"/>
        <end position="483"/>
    </location>
</feature>
<feature type="transmembrane region" description="Helical" evidence="7">
    <location>
        <begin position="139"/>
        <end position="161"/>
    </location>
</feature>
<dbReference type="InterPro" id="IPR036721">
    <property type="entry name" value="RCK_C_sf"/>
</dbReference>
<dbReference type="RefSeq" id="WP_100920379.1">
    <property type="nucleotide sequence ID" value="NZ_CP020370.1"/>
</dbReference>
<feature type="domain" description="RCK C-terminal" evidence="8">
    <location>
        <begin position="311"/>
        <end position="398"/>
    </location>
</feature>
<reference evidence="9 10" key="1">
    <citation type="submission" date="2017-03" db="EMBL/GenBank/DDBJ databases">
        <title>Complete genome sequence of Candidatus 'Thiodictyon syntrophicum' sp. nov. strain Cad16T, a photolithoautotroph purple sulfur bacterium isolated from an alpine meromictic lake.</title>
        <authorList>
            <person name="Luedin S.M."/>
            <person name="Pothier J.F."/>
            <person name="Danza F."/>
            <person name="Storelli N."/>
            <person name="Wittwer M."/>
            <person name="Tonolla M."/>
        </authorList>
    </citation>
    <scope>NUCLEOTIDE SEQUENCE [LARGE SCALE GENOMIC DNA]</scope>
    <source>
        <strain evidence="9 10">Cad16T</strain>
    </source>
</reference>
<feature type="transmembrane region" description="Helical" evidence="7">
    <location>
        <begin position="420"/>
        <end position="453"/>
    </location>
</feature>
<evidence type="ECO:0000256" key="7">
    <source>
        <dbReference type="SAM" id="Phobius"/>
    </source>
</evidence>
<name>A0A2K8UB65_9GAMM</name>
<dbReference type="InterPro" id="IPR004680">
    <property type="entry name" value="Cit_transptr-like_dom"/>
</dbReference>
<dbReference type="Proteomes" id="UP000232638">
    <property type="component" value="Chromosome"/>
</dbReference>